<gene>
    <name evidence="9" type="ORF">SAMN02745129_4700</name>
</gene>
<evidence type="ECO:0000256" key="6">
    <source>
        <dbReference type="ARBA" id="ARBA00023136"/>
    </source>
</evidence>
<evidence type="ECO:0000256" key="1">
    <source>
        <dbReference type="ARBA" id="ARBA00004236"/>
    </source>
</evidence>
<evidence type="ECO:0000256" key="5">
    <source>
        <dbReference type="ARBA" id="ARBA00023014"/>
    </source>
</evidence>
<dbReference type="PANTHER" id="PTHR30224:SF4">
    <property type="entry name" value="ELECTRON TRANSPORT PROTEIN YCCM-RELATED"/>
    <property type="match status" value="1"/>
</dbReference>
<dbReference type="AlphaFoldDB" id="A0A1M5Z5M7"/>
<keyword evidence="7" id="KW-1133">Transmembrane helix</keyword>
<dbReference type="PANTHER" id="PTHR30224">
    <property type="entry name" value="ELECTRON TRANSPORT PROTEIN"/>
    <property type="match status" value="1"/>
</dbReference>
<keyword evidence="10" id="KW-1185">Reference proteome</keyword>
<keyword evidence="3" id="KW-0479">Metal-binding</keyword>
<dbReference type="EMBL" id="FQXG01000009">
    <property type="protein sequence ID" value="SHI19542.1"/>
    <property type="molecule type" value="Genomic_DNA"/>
</dbReference>
<feature type="transmembrane region" description="Helical" evidence="7">
    <location>
        <begin position="387"/>
        <end position="409"/>
    </location>
</feature>
<evidence type="ECO:0000313" key="10">
    <source>
        <dbReference type="Proteomes" id="UP000184268"/>
    </source>
</evidence>
<feature type="transmembrane region" description="Helical" evidence="7">
    <location>
        <begin position="36"/>
        <end position="62"/>
    </location>
</feature>
<dbReference type="GO" id="GO:0051536">
    <property type="term" value="F:iron-sulfur cluster binding"/>
    <property type="evidence" value="ECO:0007669"/>
    <property type="project" value="UniProtKB-KW"/>
</dbReference>
<dbReference type="GO" id="GO:0005886">
    <property type="term" value="C:plasma membrane"/>
    <property type="evidence" value="ECO:0007669"/>
    <property type="project" value="UniProtKB-SubCell"/>
</dbReference>
<dbReference type="STRING" id="299255.SAMN02745129_4700"/>
<evidence type="ECO:0000259" key="8">
    <source>
        <dbReference type="PROSITE" id="PS51379"/>
    </source>
</evidence>
<keyword evidence="6 7" id="KW-0472">Membrane</keyword>
<dbReference type="InterPro" id="IPR017896">
    <property type="entry name" value="4Fe4S_Fe-S-bd"/>
</dbReference>
<feature type="transmembrane region" description="Helical" evidence="7">
    <location>
        <begin position="82"/>
        <end position="103"/>
    </location>
</feature>
<dbReference type="PROSITE" id="PS00198">
    <property type="entry name" value="4FE4S_FER_1"/>
    <property type="match status" value="1"/>
</dbReference>
<accession>A0A1M5Z5M7</accession>
<dbReference type="InterPro" id="IPR017900">
    <property type="entry name" value="4Fe4S_Fe_S_CS"/>
</dbReference>
<dbReference type="Pfam" id="PF12801">
    <property type="entry name" value="Fer4_5"/>
    <property type="match status" value="2"/>
</dbReference>
<evidence type="ECO:0000313" key="9">
    <source>
        <dbReference type="EMBL" id="SHI19542.1"/>
    </source>
</evidence>
<keyword evidence="4" id="KW-0408">Iron</keyword>
<dbReference type="RefSeq" id="WP_073326119.1">
    <property type="nucleotide sequence ID" value="NZ_FQXG01000009.1"/>
</dbReference>
<reference evidence="9 10" key="1">
    <citation type="submission" date="2016-11" db="EMBL/GenBank/DDBJ databases">
        <authorList>
            <person name="Jaros S."/>
            <person name="Januszkiewicz K."/>
            <person name="Wedrychowicz H."/>
        </authorList>
    </citation>
    <scope>NUCLEOTIDE SEQUENCE [LARGE SCALE GENOMIC DNA]</scope>
    <source>
        <strain evidence="9 10">DSM 16917</strain>
    </source>
</reference>
<dbReference type="PROSITE" id="PS51379">
    <property type="entry name" value="4FE4S_FER_2"/>
    <property type="match status" value="1"/>
</dbReference>
<feature type="domain" description="4Fe-4S ferredoxin-type" evidence="8">
    <location>
        <begin position="346"/>
        <end position="376"/>
    </location>
</feature>
<protein>
    <submittedName>
        <fullName evidence="9">4Fe-4S binding domain-containing protein</fullName>
    </submittedName>
</protein>
<evidence type="ECO:0000256" key="2">
    <source>
        <dbReference type="ARBA" id="ARBA00022475"/>
    </source>
</evidence>
<feature type="transmembrane region" description="Helical" evidence="7">
    <location>
        <begin position="6"/>
        <end position="24"/>
    </location>
</feature>
<sequence length="430" mass="47350">MSVTEQLAIGVALVMGIWTLWRWVRPVGMVSTMAWAMVAMALNLPVALGASVLCGGLLLRFAPDALKQPLSPDAKVRHWNGLRGWTQAFFAAALAAAGVQYGLHVWQLGSGAAELARPNVVDAFLPIAAMIQLKAWLQLGLWDSHHPAGLVMLLAALGLSLTVKRAFCGWVCPMGGFGEQLYQWRKQAAKRLGLNWDARARLVQKPQWLQRTLGWTAKGLDWALRLVKYGLLLSLVNLVMNGMPAMMVARYLQGMYHQAADLKMWAMFTQPSLLIVVSLAAILILAALRRNAFCRYLCPYGAMMALVGFISPLKVRRDTAHCLREGKGMQCDKCHQACPSRIAVHQVITVQSDECNSCQRCVAACPAKGALGSRLPVVPGTLKPKQMVLLLVLFLFLLPLAFHAADLWASNTDPMMRQMLLRSLDNLPMF</sequence>
<name>A0A1M5Z5M7_9GAMM</name>
<evidence type="ECO:0000256" key="7">
    <source>
        <dbReference type="SAM" id="Phobius"/>
    </source>
</evidence>
<dbReference type="GO" id="GO:0046872">
    <property type="term" value="F:metal ion binding"/>
    <property type="evidence" value="ECO:0007669"/>
    <property type="project" value="UniProtKB-KW"/>
</dbReference>
<organism evidence="9 10">
    <name type="scientific">Ferrimonas marina</name>
    <dbReference type="NCBI Taxonomy" id="299255"/>
    <lineage>
        <taxon>Bacteria</taxon>
        <taxon>Pseudomonadati</taxon>
        <taxon>Pseudomonadota</taxon>
        <taxon>Gammaproteobacteria</taxon>
        <taxon>Alteromonadales</taxon>
        <taxon>Ferrimonadaceae</taxon>
        <taxon>Ferrimonas</taxon>
    </lineage>
</organism>
<feature type="transmembrane region" description="Helical" evidence="7">
    <location>
        <begin position="264"/>
        <end position="286"/>
    </location>
</feature>
<evidence type="ECO:0000256" key="4">
    <source>
        <dbReference type="ARBA" id="ARBA00023004"/>
    </source>
</evidence>
<dbReference type="SUPFAM" id="SSF54862">
    <property type="entry name" value="4Fe-4S ferredoxins"/>
    <property type="match status" value="1"/>
</dbReference>
<dbReference type="Proteomes" id="UP000184268">
    <property type="component" value="Unassembled WGS sequence"/>
</dbReference>
<feature type="transmembrane region" description="Helical" evidence="7">
    <location>
        <begin position="229"/>
        <end position="252"/>
    </location>
</feature>
<dbReference type="InterPro" id="IPR052378">
    <property type="entry name" value="NosR_regulator"/>
</dbReference>
<comment type="subcellular location">
    <subcellularLocation>
        <location evidence="1">Cell membrane</location>
    </subcellularLocation>
</comment>
<dbReference type="OrthoDB" id="9806398at2"/>
<feature type="transmembrane region" description="Helical" evidence="7">
    <location>
        <begin position="148"/>
        <end position="167"/>
    </location>
</feature>
<keyword evidence="2" id="KW-1003">Cell membrane</keyword>
<keyword evidence="7" id="KW-0812">Transmembrane</keyword>
<proteinExistence type="predicted"/>
<keyword evidence="5" id="KW-0411">Iron-sulfur</keyword>
<evidence type="ECO:0000256" key="3">
    <source>
        <dbReference type="ARBA" id="ARBA00022723"/>
    </source>
</evidence>